<feature type="region of interest" description="Disordered" evidence="4">
    <location>
        <begin position="31"/>
        <end position="56"/>
    </location>
</feature>
<evidence type="ECO:0000256" key="2">
    <source>
        <dbReference type="ARBA" id="ARBA00022448"/>
    </source>
</evidence>
<dbReference type="InterPro" id="IPR000914">
    <property type="entry name" value="SBP_5_dom"/>
</dbReference>
<dbReference type="CDD" id="cd00995">
    <property type="entry name" value="PBP2_NikA_DppA_OppA_like"/>
    <property type="match status" value="1"/>
</dbReference>
<dbReference type="KEGG" id="haq:DU484_06730"/>
<evidence type="ECO:0000313" key="9">
    <source>
        <dbReference type="Proteomes" id="UP000253273"/>
    </source>
</evidence>
<reference evidence="7 8" key="1">
    <citation type="submission" date="2018-07" db="EMBL/GenBank/DDBJ databases">
        <title>Genome sequences of Haloplanus sp. CBA1112.</title>
        <authorList>
            <person name="Kim Y.B."/>
            <person name="Roh S.W."/>
        </authorList>
    </citation>
    <scope>NUCLEOTIDE SEQUENCE [LARGE SCALE GENOMIC DNA]</scope>
    <source>
        <strain evidence="7 8">CBA1112</strain>
    </source>
</reference>
<evidence type="ECO:0000313" key="7">
    <source>
        <dbReference type="EMBL" id="AXG09588.1"/>
    </source>
</evidence>
<dbReference type="EMBL" id="CP031150">
    <property type="protein sequence ID" value="AXG06209.1"/>
    <property type="molecule type" value="Genomic_DNA"/>
</dbReference>
<dbReference type="InterPro" id="IPR006311">
    <property type="entry name" value="TAT_signal"/>
</dbReference>
<dbReference type="AlphaFoldDB" id="A0A345EBL6"/>
<dbReference type="PANTHER" id="PTHR30290">
    <property type="entry name" value="PERIPLASMIC BINDING COMPONENT OF ABC TRANSPORTER"/>
    <property type="match status" value="1"/>
</dbReference>
<dbReference type="PROSITE" id="PS51318">
    <property type="entry name" value="TAT"/>
    <property type="match status" value="1"/>
</dbReference>
<dbReference type="KEGG" id="haj:DU500_07000"/>
<reference evidence="6 9" key="2">
    <citation type="submission" date="2018-07" db="EMBL/GenBank/DDBJ databases">
        <title>Genome sequences of Haloplanus sp. CBA1113.</title>
        <authorList>
            <person name="Kim Y.B."/>
            <person name="Roh S.W."/>
        </authorList>
    </citation>
    <scope>NUCLEOTIDE SEQUENCE [LARGE SCALE GENOMIC DNA]</scope>
    <source>
        <strain evidence="6 9">CBA1113</strain>
    </source>
</reference>
<feature type="domain" description="Solute-binding protein family 5" evidence="5">
    <location>
        <begin position="100"/>
        <end position="495"/>
    </location>
</feature>
<dbReference type="GeneID" id="37286658"/>
<dbReference type="OrthoDB" id="233597at2157"/>
<organism evidence="7 8">
    <name type="scientific">Haloplanus rubicundus</name>
    <dbReference type="NCBI Taxonomy" id="1547898"/>
    <lineage>
        <taxon>Archaea</taxon>
        <taxon>Methanobacteriati</taxon>
        <taxon>Methanobacteriota</taxon>
        <taxon>Stenosarchaea group</taxon>
        <taxon>Halobacteria</taxon>
        <taxon>Halobacteriales</taxon>
        <taxon>Haloferacaceae</taxon>
        <taxon>Haloplanus</taxon>
    </lineage>
</organism>
<dbReference type="GO" id="GO:0015833">
    <property type="term" value="P:peptide transport"/>
    <property type="evidence" value="ECO:0007669"/>
    <property type="project" value="TreeGrafter"/>
</dbReference>
<dbReference type="Gene3D" id="3.40.190.10">
    <property type="entry name" value="Periplasmic binding protein-like II"/>
    <property type="match status" value="1"/>
</dbReference>
<dbReference type="EMBL" id="CP031148">
    <property type="protein sequence ID" value="AXG09588.1"/>
    <property type="molecule type" value="Genomic_DNA"/>
</dbReference>
<dbReference type="Proteomes" id="UP000252985">
    <property type="component" value="Chromosome"/>
</dbReference>
<evidence type="ECO:0000256" key="1">
    <source>
        <dbReference type="ARBA" id="ARBA00005695"/>
    </source>
</evidence>
<dbReference type="RefSeq" id="WP_114585351.1">
    <property type="nucleotide sequence ID" value="NZ_CP031148.1"/>
</dbReference>
<dbReference type="Gene3D" id="3.10.105.10">
    <property type="entry name" value="Dipeptide-binding Protein, Domain 3"/>
    <property type="match status" value="1"/>
</dbReference>
<keyword evidence="3" id="KW-0732">Signal</keyword>
<dbReference type="InterPro" id="IPR039424">
    <property type="entry name" value="SBP_5"/>
</dbReference>
<dbReference type="SUPFAM" id="SSF53850">
    <property type="entry name" value="Periplasmic binding protein-like II"/>
    <property type="match status" value="1"/>
</dbReference>
<dbReference type="Proteomes" id="UP000253273">
    <property type="component" value="Chromosome"/>
</dbReference>
<protein>
    <submittedName>
        <fullName evidence="7">ABC transporter substrate-binding protein</fullName>
    </submittedName>
</protein>
<comment type="similarity">
    <text evidence="1">Belongs to the bacterial solute-binding protein 5 family.</text>
</comment>
<name>A0A345EBL6_9EURY</name>
<keyword evidence="9" id="KW-1185">Reference proteome</keyword>
<evidence type="ECO:0000313" key="6">
    <source>
        <dbReference type="EMBL" id="AXG06209.1"/>
    </source>
</evidence>
<evidence type="ECO:0000256" key="3">
    <source>
        <dbReference type="ARBA" id="ARBA00022729"/>
    </source>
</evidence>
<evidence type="ECO:0000256" key="4">
    <source>
        <dbReference type="SAM" id="MobiDB-lite"/>
    </source>
</evidence>
<dbReference type="PANTHER" id="PTHR30290:SF9">
    <property type="entry name" value="OLIGOPEPTIDE-BINDING PROTEIN APPA"/>
    <property type="match status" value="1"/>
</dbReference>
<sequence length="599" mass="65596">MTTNNSNDGVSRRTFLQGTGSVAAAAAVAGCGGRADSDPTAGTDGEGAGRGEPVPDATLNLINSTITTLDPVAATDTASGAIIENVFDGLMNYPNGVAAVESLLATDYETSDDFTTYTFSLADAQFHNGDAVTAQDFVYSLYRLAFSDNSRRTRFILDSLGVTRPAEGELGVRAVDDETLEIQLQEPFHAVLEMLAYSSFAAVPEGIVGDVEGYEGEMAYETFAQSDPIGAGPYEFEDWTQGTSADITRFDDYHGGDVSNGGVHWDVIEDDQAAYNHAMNRNADVFGLPTAQYDPAKVSVERTDDRGREHGTYGDLRNGLTANYLAVPEISVFYVGFNTAVVPKPVRQAFAYATDQHLLVDEVFKGRGEPAYHFTPPSIYPGGAEAYADHARNAYPYGYDESRLDMATQIMEDAGYGPDNQFRIEWTQYESDTWRRMAQILRDQLASAHIEMEIQQAPFSTLTERGRNGNLEAFTLGWIADWPAPDNFLQLLNPPQTDTSMDAPISFINWSADTGDAAGRATDAYGTIEDNPEPTDAAQQARERAYVEIEEANWEDVGMLNIYHSLGERFWYDWVDIDPDGGMGGSRQKLDDVRIFAHE</sequence>
<dbReference type="GO" id="GO:1904680">
    <property type="term" value="F:peptide transmembrane transporter activity"/>
    <property type="evidence" value="ECO:0007669"/>
    <property type="project" value="TreeGrafter"/>
</dbReference>
<keyword evidence="2" id="KW-0813">Transport</keyword>
<gene>
    <name evidence="7" type="ORF">DU484_06730</name>
    <name evidence="6" type="ORF">DU500_07000</name>
</gene>
<proteinExistence type="inferred from homology"/>
<dbReference type="Pfam" id="PF00496">
    <property type="entry name" value="SBP_bac_5"/>
    <property type="match status" value="1"/>
</dbReference>
<accession>A0A345EBL6</accession>
<evidence type="ECO:0000259" key="5">
    <source>
        <dbReference type="Pfam" id="PF00496"/>
    </source>
</evidence>
<evidence type="ECO:0000313" key="8">
    <source>
        <dbReference type="Proteomes" id="UP000252985"/>
    </source>
</evidence>
<accession>A0A345E1Y7</accession>